<evidence type="ECO:0000313" key="1">
    <source>
        <dbReference type="EMBL" id="AJZ62928.1"/>
    </source>
</evidence>
<reference evidence="1 2" key="1">
    <citation type="journal article" date="2015" name="Genome Announc.">
        <title>Complete genome sequences for 59 burkholderia isolates, both pathogenic and near neighbor.</title>
        <authorList>
            <person name="Johnson S.L."/>
            <person name="Bishop-Lilly K.A."/>
            <person name="Ladner J.T."/>
            <person name="Daligault H.E."/>
            <person name="Davenport K.W."/>
            <person name="Jaissle J."/>
            <person name="Frey K.G."/>
            <person name="Koroleva G.I."/>
            <person name="Bruce D.C."/>
            <person name="Coyne S.R."/>
            <person name="Broomall S.M."/>
            <person name="Li P.E."/>
            <person name="Teshima H."/>
            <person name="Gibbons H.S."/>
            <person name="Palacios G.F."/>
            <person name="Rosenzweig C.N."/>
            <person name="Redden C.L."/>
            <person name="Xu Y."/>
            <person name="Minogue T.D."/>
            <person name="Chain P.S."/>
        </authorList>
    </citation>
    <scope>NUCLEOTIDE SEQUENCE [LARGE SCALE GENOMIC DNA]</scope>
    <source>
        <strain evidence="1 2">ATCC BAA-463</strain>
    </source>
</reference>
<dbReference type="AlphaFoldDB" id="A0AAU8T8P2"/>
<accession>A0AAU8T8P2</accession>
<name>A0AAU8T8P2_9BURK</name>
<dbReference type="Proteomes" id="UP000032614">
    <property type="component" value="Chromosome 2"/>
</dbReference>
<dbReference type="KEGG" id="bfn:OI25_4511"/>
<evidence type="ECO:0000313" key="2">
    <source>
        <dbReference type="Proteomes" id="UP000032614"/>
    </source>
</evidence>
<protein>
    <submittedName>
        <fullName evidence="1">Uncharacterized protein</fullName>
    </submittedName>
</protein>
<dbReference type="EMBL" id="CP010027">
    <property type="protein sequence ID" value="AJZ62928.1"/>
    <property type="molecule type" value="Genomic_DNA"/>
</dbReference>
<proteinExistence type="predicted"/>
<organism evidence="1 2">
    <name type="scientific">Paraburkholderia fungorum</name>
    <dbReference type="NCBI Taxonomy" id="134537"/>
    <lineage>
        <taxon>Bacteria</taxon>
        <taxon>Pseudomonadati</taxon>
        <taxon>Pseudomonadota</taxon>
        <taxon>Betaproteobacteria</taxon>
        <taxon>Burkholderiales</taxon>
        <taxon>Burkholderiaceae</taxon>
        <taxon>Paraburkholderia</taxon>
    </lineage>
</organism>
<gene>
    <name evidence="1" type="ORF">OI25_4511</name>
</gene>
<sequence>MSIRIHSKRAGVRHEGVRRRVPRCAAPFTDKQEQTDWRLEIS</sequence>